<name>A5BRA5_VITVI</name>
<dbReference type="EMBL" id="AM468240">
    <property type="protein sequence ID" value="CAN81390.1"/>
    <property type="molecule type" value="Genomic_DNA"/>
</dbReference>
<feature type="region of interest" description="Disordered" evidence="1">
    <location>
        <begin position="323"/>
        <end position="342"/>
    </location>
</feature>
<sequence length="1160" mass="129724">MVRMLKVSMERKTFLVRLEGEHGGNWCSIIEHSRGSVFVLGFEKDEVGWMIEHLTKAIEMKSRLGFNRKYRGKFYAHLMEVGFNNHGRFIRISEFATNRKSTFLVILEGEKGRGWENLKSALSSMLVVPPSNAVEKGRQYKGERSIHNHVSPLYRSFANVVSDEGPRRGGIVPVRRWARAVVCECNADSVKWVEWGTVIEIDWRTLKLFDLSKARVRIAMKDRSVLPALIEVTDGDWVFTISVVVVGTEDVWRGSVMGESIQEVFASHSGTVGTEEAGGVRAAGDEVSSDEGCRATEKKAQSLSKPGPLFAKVGCNLKGPSGLGQRLGGKKSDDKKGLLRREEDSVVGKGKTTSVVPKVFEVAVSLYCTGRLRQIVKSFQRKRLLGPDLRRNEDLVRVLSFFVDHQGFVRGVWGKGLHRQEAKWLRANLPLMKTMKDFWAEWVRSSWLSSHSFAFYARNQSGKLGEDDVATVGQISVCIPNLVVEKIESAYPNQLTESFNLNMSKPILPIKVSNLVTVSQGDTAGSPSGEFQTEGLFPRKMAKVREVLSSLDIKDVIKEDLVRVFAEFHRSGIINQSTNASFVVLLPKKNMSKKISDFRPISLITSLYKIITKLLSGRLRGVLHETIHFTQGAFVQGRKILDAVLIANEMVDEKRQSGEEGIVFKINFEKAYDHLSWDFLDHVLEKKGFSPRWKKWIRGCLSMISFAILVNGNAKGWVKASKGLRQGDPLSPFLFTLVADVLSRMLLRATGMKFVGGFLGGFLRGLRNVLQLDWLAVGLLHIVMSDKEYSIILDCACMNLCEEPRLPPSFRGSTTVSEDTMRLLVDKVNMNSHIFLSRNVTIVGVEVNYALLELCNAIHEESPLAHVAPEMRLMLGSSTDASNQASTVNRGGFSMTNLESAPGAEVATSTMFLMDYRLRVSSQSYVIRLQQPRVLVVPDFLLAVGEFFVPALGAITGREELMDPKNDPISRNKSIVLSEPVHKQIEDVVHLSPSRQLVADALGVNEYTYDGCGKTICLSAETDLKEIYSSRSQSIIIIGRGKRLRFVNVKIENGSLLRRYTYLSNDSSYSILQEDGVEILLLDESSYANDEKSLDYMDETSDTSDTSAYTRSDSSKMQSFTFEAQVVSPEFTFYDGTKSYVGDFTHGEKLLRAKMDLSFM</sequence>
<organism evidence="3">
    <name type="scientific">Vitis vinifera</name>
    <name type="common">Grape</name>
    <dbReference type="NCBI Taxonomy" id="29760"/>
    <lineage>
        <taxon>Eukaryota</taxon>
        <taxon>Viridiplantae</taxon>
        <taxon>Streptophyta</taxon>
        <taxon>Embryophyta</taxon>
        <taxon>Tracheophyta</taxon>
        <taxon>Spermatophyta</taxon>
        <taxon>Magnoliopsida</taxon>
        <taxon>eudicotyledons</taxon>
        <taxon>Gunneridae</taxon>
        <taxon>Pentapetalae</taxon>
        <taxon>rosids</taxon>
        <taxon>Vitales</taxon>
        <taxon>Vitaceae</taxon>
        <taxon>Viteae</taxon>
        <taxon>Vitis</taxon>
    </lineage>
</organism>
<dbReference type="InterPro" id="IPR000477">
    <property type="entry name" value="RT_dom"/>
</dbReference>
<evidence type="ECO:0000256" key="1">
    <source>
        <dbReference type="SAM" id="MobiDB-lite"/>
    </source>
</evidence>
<dbReference type="PANTHER" id="PTHR45523">
    <property type="entry name" value="TETRATRICOPEPTIDE REPEAT (TPR)-CONTAINING PROTEIN-RELATED"/>
    <property type="match status" value="1"/>
</dbReference>
<feature type="compositionally biased region" description="Basic and acidic residues" evidence="1">
    <location>
        <begin position="330"/>
        <end position="342"/>
    </location>
</feature>
<dbReference type="PANTHER" id="PTHR45523:SF2">
    <property type="entry name" value="OS02G0470600 PROTEIN"/>
    <property type="match status" value="1"/>
</dbReference>
<protein>
    <recommendedName>
        <fullName evidence="2">Reverse transcriptase domain-containing protein</fullName>
    </recommendedName>
</protein>
<proteinExistence type="predicted"/>
<dbReference type="ExpressionAtlas" id="A5BRA5">
    <property type="expression patterns" value="baseline and differential"/>
</dbReference>
<gene>
    <name evidence="3" type="ORF">VITISV_015425</name>
</gene>
<dbReference type="CDD" id="cd01650">
    <property type="entry name" value="RT_nLTR_like"/>
    <property type="match status" value="1"/>
</dbReference>
<dbReference type="AlphaFoldDB" id="A5BRA5"/>
<dbReference type="InterPro" id="IPR043502">
    <property type="entry name" value="DNA/RNA_pol_sf"/>
</dbReference>
<evidence type="ECO:0000313" key="3">
    <source>
        <dbReference type="EMBL" id="CAN81390.1"/>
    </source>
</evidence>
<feature type="domain" description="Reverse transcriptase" evidence="2">
    <location>
        <begin position="567"/>
        <end position="815"/>
    </location>
</feature>
<accession>A5BRA5</accession>
<dbReference type="Pfam" id="PF00078">
    <property type="entry name" value="RVT_1"/>
    <property type="match status" value="1"/>
</dbReference>
<dbReference type="SUPFAM" id="SSF56672">
    <property type="entry name" value="DNA/RNA polymerases"/>
    <property type="match status" value="1"/>
</dbReference>
<evidence type="ECO:0000259" key="2">
    <source>
        <dbReference type="PROSITE" id="PS50878"/>
    </source>
</evidence>
<reference evidence="3" key="1">
    <citation type="journal article" date="2007" name="PLoS ONE">
        <title>The first genome sequence of an elite grapevine cultivar (Pinot noir Vitis vinifera L.): coping with a highly heterozygous genome.</title>
        <authorList>
            <person name="Velasco R."/>
            <person name="Zharkikh A."/>
            <person name="Troggio M."/>
            <person name="Cartwright D.A."/>
            <person name="Cestaro A."/>
            <person name="Pruss D."/>
            <person name="Pindo M."/>
            <person name="FitzGerald L.M."/>
            <person name="Vezzulli S."/>
            <person name="Reid J."/>
            <person name="Malacarne G."/>
            <person name="Iliev D."/>
            <person name="Coppola G."/>
            <person name="Wardell B."/>
            <person name="Micheletti D."/>
            <person name="Macalma T."/>
            <person name="Facci M."/>
            <person name="Mitchell J.T."/>
            <person name="Perazzolli M."/>
            <person name="Eldredge G."/>
            <person name="Gatto P."/>
            <person name="Oyzerski R."/>
            <person name="Moretto M."/>
            <person name="Gutin N."/>
            <person name="Stefanini M."/>
            <person name="Chen Y."/>
            <person name="Segala C."/>
            <person name="Davenport C."/>
            <person name="Dematte L."/>
            <person name="Mraz A."/>
            <person name="Battilana J."/>
            <person name="Stormo K."/>
            <person name="Costa F."/>
            <person name="Tao Q."/>
            <person name="Si-Ammour A."/>
            <person name="Harkins T."/>
            <person name="Lackey A."/>
            <person name="Perbost C."/>
            <person name="Taillon B."/>
            <person name="Stella A."/>
            <person name="Solovyev V."/>
            <person name="Fawcett J.A."/>
            <person name="Sterck L."/>
            <person name="Vandepoele K."/>
            <person name="Grando S.M."/>
            <person name="Toppo S."/>
            <person name="Moser C."/>
            <person name="Lanchbury J."/>
            <person name="Bogden R."/>
            <person name="Skolnick M."/>
            <person name="Sgaramella V."/>
            <person name="Bhatnagar S.K."/>
            <person name="Fontana P."/>
            <person name="Gutin A."/>
            <person name="Van de Peer Y."/>
            <person name="Salamini F."/>
            <person name="Viola R."/>
        </authorList>
    </citation>
    <scope>NUCLEOTIDE SEQUENCE</scope>
</reference>
<dbReference type="PROSITE" id="PS50878">
    <property type="entry name" value="RT_POL"/>
    <property type="match status" value="1"/>
</dbReference>